<organism evidence="1 2">
    <name type="scientific">Brachionus plicatilis</name>
    <name type="common">Marine rotifer</name>
    <name type="synonym">Brachionus muelleri</name>
    <dbReference type="NCBI Taxonomy" id="10195"/>
    <lineage>
        <taxon>Eukaryota</taxon>
        <taxon>Metazoa</taxon>
        <taxon>Spiralia</taxon>
        <taxon>Gnathifera</taxon>
        <taxon>Rotifera</taxon>
        <taxon>Eurotatoria</taxon>
        <taxon>Monogononta</taxon>
        <taxon>Pseudotrocha</taxon>
        <taxon>Ploima</taxon>
        <taxon>Brachionidae</taxon>
        <taxon>Brachionus</taxon>
    </lineage>
</organism>
<dbReference type="Proteomes" id="UP000276133">
    <property type="component" value="Unassembled WGS sequence"/>
</dbReference>
<evidence type="ECO:0000313" key="1">
    <source>
        <dbReference type="EMBL" id="RNA32078.1"/>
    </source>
</evidence>
<comment type="caution">
    <text evidence="1">The sequence shown here is derived from an EMBL/GenBank/DDBJ whole genome shotgun (WGS) entry which is preliminary data.</text>
</comment>
<protein>
    <submittedName>
        <fullName evidence="1">Uncharacterized protein</fullName>
    </submittedName>
</protein>
<keyword evidence="2" id="KW-1185">Reference proteome</keyword>
<proteinExistence type="predicted"/>
<name>A0A3M7S912_BRAPC</name>
<dbReference type="AlphaFoldDB" id="A0A3M7S912"/>
<sequence>MRTSQKKKDKSVNIQHPIPTNVHIQQQFDQLSAQIPSSQSSHSITSSPIPIHKNAECHASPGSPALKSLFRTLRVGSLKHQPGSPVNQPTLQEQTDILNQKSAINTSSIVRTASTSTFKPASVSSPCDTKPDYPNCINQLQSTAQMAVQSNLSSFTGTLSSPANQSSNAIVMRNNRLNMSQNSIKSNIVRGSKPCMSTFKEFHSENNSDGVKCRKNYKKTLLEISQLFNMSLTKTRPSANILYLKEVEKWLFKWKMKISIEKSISSKLVNF</sequence>
<dbReference type="EMBL" id="REGN01001854">
    <property type="protein sequence ID" value="RNA32078.1"/>
    <property type="molecule type" value="Genomic_DNA"/>
</dbReference>
<reference evidence="1 2" key="1">
    <citation type="journal article" date="2018" name="Sci. Rep.">
        <title>Genomic signatures of local adaptation to the degree of environmental predictability in rotifers.</title>
        <authorList>
            <person name="Franch-Gras L."/>
            <person name="Hahn C."/>
            <person name="Garcia-Roger E.M."/>
            <person name="Carmona M.J."/>
            <person name="Serra M."/>
            <person name="Gomez A."/>
        </authorList>
    </citation>
    <scope>NUCLEOTIDE SEQUENCE [LARGE SCALE GENOMIC DNA]</scope>
    <source>
        <strain evidence="1">HYR1</strain>
    </source>
</reference>
<accession>A0A3M7S912</accession>
<evidence type="ECO:0000313" key="2">
    <source>
        <dbReference type="Proteomes" id="UP000276133"/>
    </source>
</evidence>
<gene>
    <name evidence="1" type="ORF">BpHYR1_035365</name>
</gene>